<sequence>MRKNIFLIFLLNFLLFFLSSSFLLFFSLYNVKKSTFCVSPITVFLNIFFLSTLPSIRSFCTHFCKLLENFSLLEIKFLLIFHQYIILWQSERQEVYSSFMISIFG</sequence>
<feature type="transmembrane region" description="Helical" evidence="1">
    <location>
        <begin position="6"/>
        <end position="29"/>
    </location>
</feature>
<dbReference type="EMBL" id="GITU01011844">
    <property type="protein sequence ID" value="MBC1180547.1"/>
    <property type="molecule type" value="Transcribed_RNA"/>
</dbReference>
<evidence type="ECO:0000256" key="1">
    <source>
        <dbReference type="SAM" id="Phobius"/>
    </source>
</evidence>
<proteinExistence type="predicted"/>
<reference evidence="2" key="1">
    <citation type="journal article" date="2020" name="BMC">
        <title>Leishmania infection induces a limited differential gene expression in the sand fly midgut.</title>
        <authorList>
            <person name="Coutinho-Abreu I.V."/>
            <person name="Serafim T.D."/>
            <person name="Meneses C."/>
            <person name="Kamhawi S."/>
            <person name="Oliveira F."/>
            <person name="Valenzuela J.G."/>
        </authorList>
    </citation>
    <scope>NUCLEOTIDE SEQUENCE</scope>
    <source>
        <strain evidence="2">Jacobina</strain>
        <tissue evidence="2">Midgut</tissue>
    </source>
</reference>
<organism evidence="2">
    <name type="scientific">Lutzomyia longipalpis</name>
    <name type="common">Sand fly</name>
    <dbReference type="NCBI Taxonomy" id="7200"/>
    <lineage>
        <taxon>Eukaryota</taxon>
        <taxon>Metazoa</taxon>
        <taxon>Ecdysozoa</taxon>
        <taxon>Arthropoda</taxon>
        <taxon>Hexapoda</taxon>
        <taxon>Insecta</taxon>
        <taxon>Pterygota</taxon>
        <taxon>Neoptera</taxon>
        <taxon>Endopterygota</taxon>
        <taxon>Diptera</taxon>
        <taxon>Nematocera</taxon>
        <taxon>Psychodoidea</taxon>
        <taxon>Psychodidae</taxon>
        <taxon>Lutzomyia</taxon>
        <taxon>Lutzomyia</taxon>
    </lineage>
</organism>
<keyword evidence="1" id="KW-0472">Membrane</keyword>
<name>A0A7G3B7D1_LUTLO</name>
<accession>A0A7G3B7D1</accession>
<evidence type="ECO:0000313" key="2">
    <source>
        <dbReference type="EMBL" id="MBC1180547.1"/>
    </source>
</evidence>
<keyword evidence="1" id="KW-1133">Transmembrane helix</keyword>
<keyword evidence="1" id="KW-0812">Transmembrane</keyword>
<protein>
    <submittedName>
        <fullName evidence="2">Uncharacterized protein</fullName>
    </submittedName>
</protein>
<feature type="transmembrane region" description="Helical" evidence="1">
    <location>
        <begin position="36"/>
        <end position="56"/>
    </location>
</feature>
<dbReference type="AlphaFoldDB" id="A0A7G3B7D1"/>